<evidence type="ECO:0000313" key="1">
    <source>
        <dbReference type="EMBL" id="KAL3961498.1"/>
    </source>
</evidence>
<dbReference type="EMBL" id="JBGNUJ010000003">
    <property type="protein sequence ID" value="KAL3961498.1"/>
    <property type="molecule type" value="Genomic_DNA"/>
</dbReference>
<gene>
    <name evidence="1" type="ORF">ACCO45_003021</name>
</gene>
<protein>
    <submittedName>
        <fullName evidence="1">Uncharacterized protein</fullName>
    </submittedName>
</protein>
<name>A0ACC4DZN3_PURLI</name>
<organism evidence="1 2">
    <name type="scientific">Purpureocillium lilacinum</name>
    <name type="common">Paecilomyces lilacinus</name>
    <dbReference type="NCBI Taxonomy" id="33203"/>
    <lineage>
        <taxon>Eukaryota</taxon>
        <taxon>Fungi</taxon>
        <taxon>Dikarya</taxon>
        <taxon>Ascomycota</taxon>
        <taxon>Pezizomycotina</taxon>
        <taxon>Sordariomycetes</taxon>
        <taxon>Hypocreomycetidae</taxon>
        <taxon>Hypocreales</taxon>
        <taxon>Ophiocordycipitaceae</taxon>
        <taxon>Purpureocillium</taxon>
    </lineage>
</organism>
<comment type="caution">
    <text evidence="1">The sequence shown here is derived from an EMBL/GenBank/DDBJ whole genome shotgun (WGS) entry which is preliminary data.</text>
</comment>
<keyword evidence="2" id="KW-1185">Reference proteome</keyword>
<evidence type="ECO:0000313" key="2">
    <source>
        <dbReference type="Proteomes" id="UP001638806"/>
    </source>
</evidence>
<dbReference type="Proteomes" id="UP001638806">
    <property type="component" value="Unassembled WGS sequence"/>
</dbReference>
<reference evidence="1" key="1">
    <citation type="submission" date="2024-12" db="EMBL/GenBank/DDBJ databases">
        <title>Comparative genomics and development of molecular markers within Purpureocillium lilacinum and among Purpureocillium species.</title>
        <authorList>
            <person name="Yeh Z.-Y."/>
            <person name="Ni N.-T."/>
            <person name="Lo P.-H."/>
            <person name="Mushyakhwo K."/>
            <person name="Lin C.-F."/>
            <person name="Nai Y.-S."/>
        </authorList>
    </citation>
    <scope>NUCLEOTIDE SEQUENCE</scope>
    <source>
        <strain evidence="1">NCHU-NPUST-175</strain>
    </source>
</reference>
<sequence length="457" mass="50658">MRVYSVARIENLEARLAAYENSAQAQEHSLDAEGHIDPEPLARESNDGLDPAFREAHQSSTVILDPEPSEPLSGSTISADSSLSSSYTFGSRVQRLFQGSRPAQQRDDVGFCAGETCQSSRSTTRIFDLPSFPSEKEALELLETQVFYIGYTQNHVDVREISDKIGLLFANKEDPAVTESLWTLTILLICANARLFKGDFGSGAHATDIFPGYSLFSHVCDRMPSLSQLYSFGRSGVEVLALVAVYLVNINRKEEAYVYISTALRLAISHGFHKKSPKSRLLQSEVNHINRLWWSVYLQERRLAAATGHPSGISDSVIEQDLPTDCIGFTPAAPMRTSIKLARVYGLIITVLYGSVLQEEATFVSRVQEIVKNLYDISDEIPVELATGFPMLGHDVSLRTSAALHLIFYHALLLTIRPVMLHMAQLILSGKASHSETLYLSPLGKLCRTFHHAVWVL</sequence>
<accession>A0ACC4DZN3</accession>
<proteinExistence type="predicted"/>